<dbReference type="EMBL" id="SJPQ01000004">
    <property type="protein sequence ID" value="TWT86898.1"/>
    <property type="molecule type" value="Genomic_DNA"/>
</dbReference>
<accession>A0A5C5ZI86</accession>
<keyword evidence="3" id="KW-1185">Reference proteome</keyword>
<name>A0A5C5ZI86_9BACT</name>
<evidence type="ECO:0000313" key="3">
    <source>
        <dbReference type="Proteomes" id="UP000315440"/>
    </source>
</evidence>
<sequence>MTHLVRIGAFGRVGRFRSADAVRYAAGDRVIVRTERGLETGEVLTADDGLGRSTLSESGAAEPDGALLRRMTTEDDLLAARVAKNRDAAYAACVELIESRGLDAVLVDVEHLFDGASLWFHFLGPTPPEVEALTAELAEAYESRAQFRQFTETLEEGCGPGCGTAEATGGGGCSTCAGCAVASACSTK</sequence>
<gene>
    <name evidence="2" type="ORF">Mal64_37280</name>
</gene>
<feature type="domain" description="PSP1 C-terminal" evidence="1">
    <location>
        <begin position="65"/>
        <end position="150"/>
    </location>
</feature>
<protein>
    <recommendedName>
        <fullName evidence="1">PSP1 C-terminal domain-containing protein</fullName>
    </recommendedName>
</protein>
<comment type="caution">
    <text evidence="2">The sequence shown here is derived from an EMBL/GenBank/DDBJ whole genome shotgun (WGS) entry which is preliminary data.</text>
</comment>
<dbReference type="Pfam" id="PF04468">
    <property type="entry name" value="PSP1"/>
    <property type="match status" value="1"/>
</dbReference>
<dbReference type="InterPro" id="IPR007557">
    <property type="entry name" value="PSP1_C"/>
</dbReference>
<dbReference type="Proteomes" id="UP000315440">
    <property type="component" value="Unassembled WGS sequence"/>
</dbReference>
<dbReference type="OrthoDB" id="287205at2"/>
<dbReference type="RefSeq" id="WP_146403064.1">
    <property type="nucleotide sequence ID" value="NZ_SJPQ01000004.1"/>
</dbReference>
<dbReference type="PROSITE" id="PS51411">
    <property type="entry name" value="PSP1_C"/>
    <property type="match status" value="1"/>
</dbReference>
<proteinExistence type="predicted"/>
<reference evidence="2 3" key="1">
    <citation type="submission" date="2019-02" db="EMBL/GenBank/DDBJ databases">
        <title>Deep-cultivation of Planctomycetes and their phenomic and genomic characterization uncovers novel biology.</title>
        <authorList>
            <person name="Wiegand S."/>
            <person name="Jogler M."/>
            <person name="Boedeker C."/>
            <person name="Pinto D."/>
            <person name="Vollmers J."/>
            <person name="Rivas-Marin E."/>
            <person name="Kohn T."/>
            <person name="Peeters S.H."/>
            <person name="Heuer A."/>
            <person name="Rast P."/>
            <person name="Oberbeckmann S."/>
            <person name="Bunk B."/>
            <person name="Jeske O."/>
            <person name="Meyerdierks A."/>
            <person name="Storesund J.E."/>
            <person name="Kallscheuer N."/>
            <person name="Luecker S."/>
            <person name="Lage O.M."/>
            <person name="Pohl T."/>
            <person name="Merkel B.J."/>
            <person name="Hornburger P."/>
            <person name="Mueller R.-W."/>
            <person name="Bruemmer F."/>
            <person name="Labrenz M."/>
            <person name="Spormann A.M."/>
            <person name="Op Den Camp H."/>
            <person name="Overmann J."/>
            <person name="Amann R."/>
            <person name="Jetten M.S.M."/>
            <person name="Mascher T."/>
            <person name="Medema M.H."/>
            <person name="Devos D.P."/>
            <person name="Kaster A.-K."/>
            <person name="Ovreas L."/>
            <person name="Rohde M."/>
            <person name="Galperin M.Y."/>
            <person name="Jogler C."/>
        </authorList>
    </citation>
    <scope>NUCLEOTIDE SEQUENCE [LARGE SCALE GENOMIC DNA]</scope>
    <source>
        <strain evidence="2 3">Mal64</strain>
    </source>
</reference>
<dbReference type="AlphaFoldDB" id="A0A5C5ZI86"/>
<evidence type="ECO:0000259" key="1">
    <source>
        <dbReference type="PROSITE" id="PS51411"/>
    </source>
</evidence>
<evidence type="ECO:0000313" key="2">
    <source>
        <dbReference type="EMBL" id="TWT86898.1"/>
    </source>
</evidence>
<organism evidence="2 3">
    <name type="scientific">Pseudobythopirellula maris</name>
    <dbReference type="NCBI Taxonomy" id="2527991"/>
    <lineage>
        <taxon>Bacteria</taxon>
        <taxon>Pseudomonadati</taxon>
        <taxon>Planctomycetota</taxon>
        <taxon>Planctomycetia</taxon>
        <taxon>Pirellulales</taxon>
        <taxon>Lacipirellulaceae</taxon>
        <taxon>Pseudobythopirellula</taxon>
    </lineage>
</organism>